<gene>
    <name evidence="2" type="ORF">BJ994_000435</name>
</gene>
<organism evidence="2 3">
    <name type="scientific">Arthrobacter pigmenti</name>
    <dbReference type="NCBI Taxonomy" id="271432"/>
    <lineage>
        <taxon>Bacteria</taxon>
        <taxon>Bacillati</taxon>
        <taxon>Actinomycetota</taxon>
        <taxon>Actinomycetes</taxon>
        <taxon>Micrococcales</taxon>
        <taxon>Micrococcaceae</taxon>
        <taxon>Arthrobacter</taxon>
    </lineage>
</organism>
<dbReference type="Pfam" id="PF07411">
    <property type="entry name" value="DUF1508"/>
    <property type="match status" value="1"/>
</dbReference>
<feature type="domain" description="DUF1508" evidence="1">
    <location>
        <begin position="10"/>
        <end position="56"/>
    </location>
</feature>
<evidence type="ECO:0000259" key="1">
    <source>
        <dbReference type="Pfam" id="PF07411"/>
    </source>
</evidence>
<dbReference type="Proteomes" id="UP000547458">
    <property type="component" value="Unassembled WGS sequence"/>
</dbReference>
<dbReference type="SUPFAM" id="SSF160113">
    <property type="entry name" value="YegP-like"/>
    <property type="match status" value="1"/>
</dbReference>
<dbReference type="EMBL" id="JAATJL010000001">
    <property type="protein sequence ID" value="NJC21359.1"/>
    <property type="molecule type" value="Genomic_DNA"/>
</dbReference>
<keyword evidence="3" id="KW-1185">Reference proteome</keyword>
<dbReference type="AlphaFoldDB" id="A0A846RJN1"/>
<protein>
    <recommendedName>
        <fullName evidence="1">DUF1508 domain-containing protein</fullName>
    </recommendedName>
</protein>
<accession>A0A846RJN1</accession>
<name>A0A846RJN1_9MICC</name>
<comment type="caution">
    <text evidence="2">The sequence shown here is derived from an EMBL/GenBank/DDBJ whole genome shotgun (WGS) entry which is preliminary data.</text>
</comment>
<dbReference type="RefSeq" id="WP_167991011.1">
    <property type="nucleotide sequence ID" value="NZ_JAATJL010000001.1"/>
</dbReference>
<evidence type="ECO:0000313" key="3">
    <source>
        <dbReference type="Proteomes" id="UP000547458"/>
    </source>
</evidence>
<dbReference type="InterPro" id="IPR010879">
    <property type="entry name" value="DUF1508"/>
</dbReference>
<evidence type="ECO:0000313" key="2">
    <source>
        <dbReference type="EMBL" id="NJC21359.1"/>
    </source>
</evidence>
<dbReference type="Gene3D" id="2.30.29.80">
    <property type="match status" value="1"/>
</dbReference>
<dbReference type="InterPro" id="IPR036913">
    <property type="entry name" value="YegP-like_sf"/>
</dbReference>
<proteinExistence type="predicted"/>
<sequence length="68" mass="7479">MAGRFEIYVDDNRELRFRLTGDDGATLMTSEPYADKQTAVDGIDGIRNCASTAFITDLTESEKSPSSQ</sequence>
<reference evidence="2 3" key="1">
    <citation type="submission" date="2020-03" db="EMBL/GenBank/DDBJ databases">
        <title>Sequencing the genomes of 1000 actinobacteria strains.</title>
        <authorList>
            <person name="Klenk H.-P."/>
        </authorList>
    </citation>
    <scope>NUCLEOTIDE SEQUENCE [LARGE SCALE GENOMIC DNA]</scope>
    <source>
        <strain evidence="2 3">DSM 16403</strain>
    </source>
</reference>